<evidence type="ECO:0000256" key="1">
    <source>
        <dbReference type="ARBA" id="ARBA00022443"/>
    </source>
</evidence>
<evidence type="ECO:0000256" key="3">
    <source>
        <dbReference type="SAM" id="MobiDB-lite"/>
    </source>
</evidence>
<dbReference type="EMBL" id="SSOP01000008">
    <property type="protein sequence ID" value="KAB5595574.1"/>
    <property type="molecule type" value="Genomic_DNA"/>
</dbReference>
<dbReference type="PROSITE" id="PS50002">
    <property type="entry name" value="SH3"/>
    <property type="match status" value="1"/>
</dbReference>
<dbReference type="InterPro" id="IPR001452">
    <property type="entry name" value="SH3_domain"/>
</dbReference>
<feature type="transmembrane region" description="Helical" evidence="4">
    <location>
        <begin position="156"/>
        <end position="178"/>
    </location>
</feature>
<protein>
    <submittedName>
        <fullName evidence="6">SH3 domain containing protein</fullName>
    </submittedName>
</protein>
<dbReference type="Proteomes" id="UP000383932">
    <property type="component" value="Unassembled WGS sequence"/>
</dbReference>
<keyword evidence="1 2" id="KW-0728">SH3 domain</keyword>
<organism evidence="6 7">
    <name type="scientific">Ceratobasidium theobromae</name>
    <dbReference type="NCBI Taxonomy" id="1582974"/>
    <lineage>
        <taxon>Eukaryota</taxon>
        <taxon>Fungi</taxon>
        <taxon>Dikarya</taxon>
        <taxon>Basidiomycota</taxon>
        <taxon>Agaricomycotina</taxon>
        <taxon>Agaricomycetes</taxon>
        <taxon>Cantharellales</taxon>
        <taxon>Ceratobasidiaceae</taxon>
        <taxon>Ceratobasidium</taxon>
    </lineage>
</organism>
<dbReference type="SUPFAM" id="SSF50044">
    <property type="entry name" value="SH3-domain"/>
    <property type="match status" value="1"/>
</dbReference>
<dbReference type="AlphaFoldDB" id="A0A5N5QV72"/>
<keyword evidence="4" id="KW-0472">Membrane</keyword>
<reference evidence="6 7" key="1">
    <citation type="journal article" date="2019" name="Fungal Biol. Biotechnol.">
        <title>Draft genome sequence of fastidious pathogen Ceratobasidium theobromae, which causes vascular-streak dieback in Theobroma cacao.</title>
        <authorList>
            <person name="Ali S.S."/>
            <person name="Asman A."/>
            <person name="Shao J."/>
            <person name="Firmansyah A.P."/>
            <person name="Susilo A.W."/>
            <person name="Rosmana A."/>
            <person name="McMahon P."/>
            <person name="Junaid M."/>
            <person name="Guest D."/>
            <person name="Kheng T.Y."/>
            <person name="Meinhardt L.W."/>
            <person name="Bailey B.A."/>
        </authorList>
    </citation>
    <scope>NUCLEOTIDE SEQUENCE [LARGE SCALE GENOMIC DNA]</scope>
    <source>
        <strain evidence="6 7">CT2</strain>
    </source>
</reference>
<feature type="region of interest" description="Disordered" evidence="3">
    <location>
        <begin position="122"/>
        <end position="152"/>
    </location>
</feature>
<proteinExistence type="predicted"/>
<feature type="domain" description="SH3" evidence="5">
    <location>
        <begin position="334"/>
        <end position="393"/>
    </location>
</feature>
<dbReference type="InterPro" id="IPR036028">
    <property type="entry name" value="SH3-like_dom_sf"/>
</dbReference>
<evidence type="ECO:0000256" key="4">
    <source>
        <dbReference type="SAM" id="Phobius"/>
    </source>
</evidence>
<evidence type="ECO:0000259" key="5">
    <source>
        <dbReference type="PROSITE" id="PS50002"/>
    </source>
</evidence>
<evidence type="ECO:0000313" key="7">
    <source>
        <dbReference type="Proteomes" id="UP000383932"/>
    </source>
</evidence>
<keyword evidence="7" id="KW-1185">Reference proteome</keyword>
<evidence type="ECO:0000313" key="6">
    <source>
        <dbReference type="EMBL" id="KAB5595574.1"/>
    </source>
</evidence>
<keyword evidence="4" id="KW-0812">Transmembrane</keyword>
<sequence length="409" mass="42345">MPVLRRQILSLISEELQSRISTASTDLLGPTQVQVPAPVLTTATPTLPGTTAVLPNAPIASTSTVILQTSTSSTALTTSTTTSTTTTSETSTTQAVTSSVLSSSSSISSLVPTTTTASTPRVVQTTSRVVVTPSASATGAASGSGSNSQDSGDMSGGIRALIIVGALLAALLAGAFIYRRVQVHRRAKRRGNNFGPGSFPDNSQFPFSSVSEPDLKGAQPISDVHQNSVAPLNDKPLPSIVPDYPLNVEPAYGQPMYGDNGFSGTYPGVGAAAGYGYGQPVRAPSPAQSQATWRSAAPTFVSAAPGVPVNGLYPAPYQKAPSPAPSLPAPAPAPVSTMKRVVQTFQPTLPDELDIREGDWVTVVHAYDDGWGLCECDGRRGVVPLECLDPGKPDLRASRRFSSLSTARQ</sequence>
<dbReference type="OrthoDB" id="5340910at2759"/>
<accession>A0A5N5QV72</accession>
<comment type="caution">
    <text evidence="6">The sequence shown here is derived from an EMBL/GenBank/DDBJ whole genome shotgun (WGS) entry which is preliminary data.</text>
</comment>
<keyword evidence="4" id="KW-1133">Transmembrane helix</keyword>
<name>A0A5N5QV72_9AGAM</name>
<evidence type="ECO:0000256" key="2">
    <source>
        <dbReference type="PROSITE-ProRule" id="PRU00192"/>
    </source>
</evidence>
<feature type="region of interest" description="Disordered" evidence="3">
    <location>
        <begin position="189"/>
        <end position="220"/>
    </location>
</feature>
<dbReference type="SMART" id="SM00326">
    <property type="entry name" value="SH3"/>
    <property type="match status" value="1"/>
</dbReference>
<gene>
    <name evidence="6" type="ORF">CTheo_1035</name>
</gene>
<feature type="compositionally biased region" description="Polar residues" evidence="3">
    <location>
        <begin position="200"/>
        <end position="211"/>
    </location>
</feature>
<dbReference type="Gene3D" id="2.30.30.40">
    <property type="entry name" value="SH3 Domains"/>
    <property type="match status" value="1"/>
</dbReference>
<feature type="region of interest" description="Disordered" evidence="3">
    <location>
        <begin position="71"/>
        <end position="92"/>
    </location>
</feature>
<dbReference type="Pfam" id="PF14604">
    <property type="entry name" value="SH3_9"/>
    <property type="match status" value="1"/>
</dbReference>